<protein>
    <submittedName>
        <fullName evidence="1">Uncharacterized protein</fullName>
    </submittedName>
</protein>
<name>A0A6J5L7U0_9CAUD</name>
<dbReference type="EMBL" id="LR796246">
    <property type="protein sequence ID" value="CAB4130708.1"/>
    <property type="molecule type" value="Genomic_DNA"/>
</dbReference>
<gene>
    <name evidence="1" type="ORF">UFOVP133_13</name>
</gene>
<organism evidence="1">
    <name type="scientific">uncultured Caudovirales phage</name>
    <dbReference type="NCBI Taxonomy" id="2100421"/>
    <lineage>
        <taxon>Viruses</taxon>
        <taxon>Duplodnaviria</taxon>
        <taxon>Heunggongvirae</taxon>
        <taxon>Uroviricota</taxon>
        <taxon>Caudoviricetes</taxon>
        <taxon>Peduoviridae</taxon>
        <taxon>Maltschvirus</taxon>
        <taxon>Maltschvirus maltsch</taxon>
    </lineage>
</organism>
<accession>A0A6J5L7U0</accession>
<evidence type="ECO:0000313" key="1">
    <source>
        <dbReference type="EMBL" id="CAB4130708.1"/>
    </source>
</evidence>
<proteinExistence type="predicted"/>
<sequence>MTMMTGIVEQVSTKDVTTKFGLKPTYSIKVNGGWVKCGFKAHGANVGDEVEFDGNTGTYGLETKAVNVIRKAYVVAPATSTVPVTSSTPAVTKPAYSGYKEKVFPIPALHGDRAIVRQNALARATDIYIAARGGKPFELDMGSLDYVIQLARKFEAYTAGDIDLSEAMKEDAEEAKQGDSF</sequence>
<reference evidence="1" key="1">
    <citation type="submission" date="2020-04" db="EMBL/GenBank/DDBJ databases">
        <authorList>
            <person name="Chiriac C."/>
            <person name="Salcher M."/>
            <person name="Ghai R."/>
            <person name="Kavagutti S V."/>
        </authorList>
    </citation>
    <scope>NUCLEOTIDE SEQUENCE</scope>
</reference>